<reference evidence="5" key="1">
    <citation type="journal article" date="2019" name="Int. J. Syst. Evol. Microbiol.">
        <title>The Global Catalogue of Microorganisms (GCM) 10K type strain sequencing project: providing services to taxonomists for standard genome sequencing and annotation.</title>
        <authorList>
            <consortium name="The Broad Institute Genomics Platform"/>
            <consortium name="The Broad Institute Genome Sequencing Center for Infectious Disease"/>
            <person name="Wu L."/>
            <person name="Ma J."/>
        </authorList>
    </citation>
    <scope>NUCLEOTIDE SEQUENCE [LARGE SCALE GENOMIC DNA]</scope>
    <source>
        <strain evidence="5">CCUG 56607</strain>
    </source>
</reference>
<dbReference type="Proteomes" id="UP001596990">
    <property type="component" value="Unassembled WGS sequence"/>
</dbReference>
<dbReference type="InterPro" id="IPR037359">
    <property type="entry name" value="NST/OST"/>
</dbReference>
<gene>
    <name evidence="4" type="ORF">ACFQ2J_13415</name>
</gene>
<protein>
    <submittedName>
        <fullName evidence="4">Sulfotransferase domain-containing protein</fullName>
    </submittedName>
</protein>
<dbReference type="RefSeq" id="WP_386061320.1">
    <property type="nucleotide sequence ID" value="NZ_JBHTKL010000005.1"/>
</dbReference>
<dbReference type="SUPFAM" id="SSF52540">
    <property type="entry name" value="P-loop containing nucleoside triphosphate hydrolases"/>
    <property type="match status" value="1"/>
</dbReference>
<evidence type="ECO:0000259" key="3">
    <source>
        <dbReference type="Pfam" id="PF00685"/>
    </source>
</evidence>
<dbReference type="InterPro" id="IPR000863">
    <property type="entry name" value="Sulfotransferase_dom"/>
</dbReference>
<keyword evidence="5" id="KW-1185">Reference proteome</keyword>
<evidence type="ECO:0000256" key="2">
    <source>
        <dbReference type="ARBA" id="ARBA00023180"/>
    </source>
</evidence>
<dbReference type="Gene3D" id="3.40.50.300">
    <property type="entry name" value="P-loop containing nucleotide triphosphate hydrolases"/>
    <property type="match status" value="1"/>
</dbReference>
<feature type="domain" description="Sulfotransferase" evidence="3">
    <location>
        <begin position="7"/>
        <end position="215"/>
    </location>
</feature>
<evidence type="ECO:0000313" key="4">
    <source>
        <dbReference type="EMBL" id="MFD1020180.1"/>
    </source>
</evidence>
<dbReference type="Pfam" id="PF00685">
    <property type="entry name" value="Sulfotransfer_1"/>
    <property type="match status" value="1"/>
</dbReference>
<dbReference type="PANTHER" id="PTHR10605">
    <property type="entry name" value="HEPARAN SULFATE SULFOTRANSFERASE"/>
    <property type="match status" value="1"/>
</dbReference>
<dbReference type="PANTHER" id="PTHR10605:SF56">
    <property type="entry name" value="BIFUNCTIONAL HEPARAN SULFATE N-DEACETYLASE_N-SULFOTRANSFERASE"/>
    <property type="match status" value="1"/>
</dbReference>
<keyword evidence="2" id="KW-0325">Glycoprotein</keyword>
<name>A0ABW3L2H6_9BACI</name>
<organism evidence="4 5">
    <name type="scientific">Thalassobacillus hwangdonensis</name>
    <dbReference type="NCBI Taxonomy" id="546108"/>
    <lineage>
        <taxon>Bacteria</taxon>
        <taxon>Bacillati</taxon>
        <taxon>Bacillota</taxon>
        <taxon>Bacilli</taxon>
        <taxon>Bacillales</taxon>
        <taxon>Bacillaceae</taxon>
        <taxon>Thalassobacillus</taxon>
    </lineage>
</organism>
<dbReference type="EMBL" id="JBHTKL010000005">
    <property type="protein sequence ID" value="MFD1020180.1"/>
    <property type="molecule type" value="Genomic_DNA"/>
</dbReference>
<evidence type="ECO:0000313" key="5">
    <source>
        <dbReference type="Proteomes" id="UP001596990"/>
    </source>
</evidence>
<keyword evidence="1" id="KW-0808">Transferase</keyword>
<comment type="caution">
    <text evidence="4">The sequence shown here is derived from an EMBL/GenBank/DDBJ whole genome shotgun (WGS) entry which is preliminary data.</text>
</comment>
<proteinExistence type="predicted"/>
<accession>A0ABW3L2H6</accession>
<evidence type="ECO:0000256" key="1">
    <source>
        <dbReference type="ARBA" id="ARBA00022679"/>
    </source>
</evidence>
<dbReference type="InterPro" id="IPR027417">
    <property type="entry name" value="P-loop_NTPase"/>
</dbReference>
<sequence length="300" mass="35503">MGTETPNLFIVGAAKSATTTIYIHLQKHEDIFFSEVKEPKYLSRPYKEFPMRGPGDDVSEKEEISSKEVYFDLFSNRKEKYLGEASVDYLYYYHTAKEIHNLNPKAKIIICIRNPVDRAYSAYWHLKNDEREALSFEDALKEEENRIKNNYEFIWHYKNAGLYYEQVKAYIETFGKENVHILMQEEISQDIKGSINNILEFLGLGKITFEIDNIKNNPSGIPKSKIINKFVRNQNQFKNLLKFIVPKSFRQKVKAKILSKNYTKTTMDQKIRSQLTRYYTDDIKELEHLINKDLSKWYQL</sequence>